<protein>
    <submittedName>
        <fullName evidence="2">Dehydrogenase/reductase SDR family member 4</fullName>
    </submittedName>
</protein>
<dbReference type="InterPro" id="IPR036291">
    <property type="entry name" value="NAD(P)-bd_dom_sf"/>
</dbReference>
<dbReference type="SUPFAM" id="SSF51735">
    <property type="entry name" value="NAD(P)-binding Rossmann-fold domains"/>
    <property type="match status" value="1"/>
</dbReference>
<name>A0A2G8JR96_STIJA</name>
<keyword evidence="3" id="KW-1185">Reference proteome</keyword>
<evidence type="ECO:0000313" key="3">
    <source>
        <dbReference type="Proteomes" id="UP000230750"/>
    </source>
</evidence>
<comment type="caution">
    <text evidence="2">The sequence shown here is derived from an EMBL/GenBank/DDBJ whole genome shotgun (WGS) entry which is preliminary data.</text>
</comment>
<gene>
    <name evidence="2" type="ORF">BSL78_24880</name>
</gene>
<reference evidence="2 3" key="1">
    <citation type="journal article" date="2017" name="PLoS Biol.">
        <title>The sea cucumber genome provides insights into morphological evolution and visceral regeneration.</title>
        <authorList>
            <person name="Zhang X."/>
            <person name="Sun L."/>
            <person name="Yuan J."/>
            <person name="Sun Y."/>
            <person name="Gao Y."/>
            <person name="Zhang L."/>
            <person name="Li S."/>
            <person name="Dai H."/>
            <person name="Hamel J.F."/>
            <person name="Liu C."/>
            <person name="Yu Y."/>
            <person name="Liu S."/>
            <person name="Lin W."/>
            <person name="Guo K."/>
            <person name="Jin S."/>
            <person name="Xu P."/>
            <person name="Storey K.B."/>
            <person name="Huan P."/>
            <person name="Zhang T."/>
            <person name="Zhou Y."/>
            <person name="Zhang J."/>
            <person name="Lin C."/>
            <person name="Li X."/>
            <person name="Xing L."/>
            <person name="Huo D."/>
            <person name="Sun M."/>
            <person name="Wang L."/>
            <person name="Mercier A."/>
            <person name="Li F."/>
            <person name="Yang H."/>
            <person name="Xiang J."/>
        </authorList>
    </citation>
    <scope>NUCLEOTIDE SEQUENCE [LARGE SCALE GENOMIC DNA]</scope>
    <source>
        <strain evidence="2">Shaxun</strain>
        <tissue evidence="2">Muscle</tissue>
    </source>
</reference>
<comment type="similarity">
    <text evidence="1">Belongs to the short-chain dehydrogenases/reductases (SDR) family.</text>
</comment>
<dbReference type="Proteomes" id="UP000230750">
    <property type="component" value="Unassembled WGS sequence"/>
</dbReference>
<sequence>MPIERFLGRVALLTGATQGIGLATARRLAQEGCKVVLSSRKQENVDEAIETLNKEGLQVSGLVGNQRVREDRKKLLEYTCEKYGGIDCVFMSAGVSPHQGSLLTFGVPVAYSYIFYQGSTLDPLVFQVTSP</sequence>
<dbReference type="PRINTS" id="PR00081">
    <property type="entry name" value="GDHRDH"/>
</dbReference>
<dbReference type="PANTHER" id="PTHR43943:SF2">
    <property type="entry name" value="DEHYDROGENASE_REDUCTASE 4"/>
    <property type="match status" value="1"/>
</dbReference>
<dbReference type="EMBL" id="MRZV01001378">
    <property type="protein sequence ID" value="PIK38287.1"/>
    <property type="molecule type" value="Genomic_DNA"/>
</dbReference>
<accession>A0A2G8JR96</accession>
<dbReference type="Pfam" id="PF00106">
    <property type="entry name" value="adh_short"/>
    <property type="match status" value="1"/>
</dbReference>
<dbReference type="STRING" id="307972.A0A2G8JR96"/>
<dbReference type="Gene3D" id="3.40.50.720">
    <property type="entry name" value="NAD(P)-binding Rossmann-like Domain"/>
    <property type="match status" value="1"/>
</dbReference>
<evidence type="ECO:0000256" key="1">
    <source>
        <dbReference type="ARBA" id="ARBA00006484"/>
    </source>
</evidence>
<dbReference type="PANTHER" id="PTHR43943">
    <property type="entry name" value="DEHYDROGENASE/REDUCTASE (SDR FAMILY) MEMBER 4"/>
    <property type="match status" value="1"/>
</dbReference>
<proteinExistence type="inferred from homology"/>
<dbReference type="InterPro" id="IPR002347">
    <property type="entry name" value="SDR_fam"/>
</dbReference>
<dbReference type="AlphaFoldDB" id="A0A2G8JR96"/>
<evidence type="ECO:0000313" key="2">
    <source>
        <dbReference type="EMBL" id="PIK38287.1"/>
    </source>
</evidence>
<organism evidence="2 3">
    <name type="scientific">Stichopus japonicus</name>
    <name type="common">Sea cucumber</name>
    <dbReference type="NCBI Taxonomy" id="307972"/>
    <lineage>
        <taxon>Eukaryota</taxon>
        <taxon>Metazoa</taxon>
        <taxon>Echinodermata</taxon>
        <taxon>Eleutherozoa</taxon>
        <taxon>Echinozoa</taxon>
        <taxon>Holothuroidea</taxon>
        <taxon>Aspidochirotacea</taxon>
        <taxon>Aspidochirotida</taxon>
        <taxon>Stichopodidae</taxon>
        <taxon>Apostichopus</taxon>
    </lineage>
</organism>
<dbReference type="OrthoDB" id="3592703at2759"/>